<reference evidence="1 2" key="1">
    <citation type="submission" date="2016-10" db="EMBL/GenBank/DDBJ databases">
        <authorList>
            <person name="de Groot N.N."/>
        </authorList>
    </citation>
    <scope>NUCLEOTIDE SEQUENCE [LARGE SCALE GENOMIC DNA]</scope>
    <source>
        <strain evidence="1 2">CGMCC 1.10267</strain>
    </source>
</reference>
<gene>
    <name evidence="1" type="ORF">SAMN04487974_102252</name>
</gene>
<proteinExistence type="predicted"/>
<dbReference type="AlphaFoldDB" id="A0A1G7TNY6"/>
<keyword evidence="2" id="KW-1185">Reference proteome</keyword>
<name>A0A1G7TNY6_9HYPH</name>
<accession>A0A1G7TNY6</accession>
<dbReference type="EMBL" id="FNCS01000002">
    <property type="protein sequence ID" value="SDG37036.1"/>
    <property type="molecule type" value="Genomic_DNA"/>
</dbReference>
<dbReference type="RefSeq" id="WP_176762518.1">
    <property type="nucleotide sequence ID" value="NZ_FNCS01000002.1"/>
</dbReference>
<dbReference type="Proteomes" id="UP000199495">
    <property type="component" value="Unassembled WGS sequence"/>
</dbReference>
<protein>
    <submittedName>
        <fullName evidence="1">Uncharacterized protein</fullName>
    </submittedName>
</protein>
<organism evidence="1 2">
    <name type="scientific">Pelagibacterium luteolum</name>
    <dbReference type="NCBI Taxonomy" id="440168"/>
    <lineage>
        <taxon>Bacteria</taxon>
        <taxon>Pseudomonadati</taxon>
        <taxon>Pseudomonadota</taxon>
        <taxon>Alphaproteobacteria</taxon>
        <taxon>Hyphomicrobiales</taxon>
        <taxon>Devosiaceae</taxon>
        <taxon>Pelagibacterium</taxon>
    </lineage>
</organism>
<sequence>MRRGKRTTIKEGQATDVFRQFAWNLAGTLAKRPGKSMERKPEVSR</sequence>
<dbReference type="STRING" id="440168.SAMN04487974_102252"/>
<evidence type="ECO:0000313" key="2">
    <source>
        <dbReference type="Proteomes" id="UP000199495"/>
    </source>
</evidence>
<evidence type="ECO:0000313" key="1">
    <source>
        <dbReference type="EMBL" id="SDG37036.1"/>
    </source>
</evidence>